<feature type="compositionally biased region" description="Polar residues" evidence="1">
    <location>
        <begin position="379"/>
        <end position="389"/>
    </location>
</feature>
<gene>
    <name evidence="3" type="ORF">MBOU_36460</name>
</gene>
<protein>
    <recommendedName>
        <fullName evidence="2">Transposase DDE domain-containing protein</fullName>
    </recommendedName>
</protein>
<keyword evidence="4" id="KW-1185">Reference proteome</keyword>
<organism evidence="3 4">
    <name type="scientific">Mycobacterium bourgelatii</name>
    <dbReference type="NCBI Taxonomy" id="1273442"/>
    <lineage>
        <taxon>Bacteria</taxon>
        <taxon>Bacillati</taxon>
        <taxon>Actinomycetota</taxon>
        <taxon>Actinomycetes</taxon>
        <taxon>Mycobacteriales</taxon>
        <taxon>Mycobacteriaceae</taxon>
        <taxon>Mycobacterium</taxon>
    </lineage>
</organism>
<evidence type="ECO:0000256" key="1">
    <source>
        <dbReference type="SAM" id="MobiDB-lite"/>
    </source>
</evidence>
<dbReference type="Proteomes" id="UP000465360">
    <property type="component" value="Unassembled WGS sequence"/>
</dbReference>
<dbReference type="InterPro" id="IPR025668">
    <property type="entry name" value="Tnp_DDE_dom"/>
</dbReference>
<proteinExistence type="predicted"/>
<evidence type="ECO:0000313" key="4">
    <source>
        <dbReference type="Proteomes" id="UP000465360"/>
    </source>
</evidence>
<dbReference type="Pfam" id="PF13701">
    <property type="entry name" value="DDE_Tnp_1_4"/>
    <property type="match status" value="1"/>
</dbReference>
<sequence length="432" mass="45602">MDFSRVQSFQREGTSQVKNIAVGSRVKVSADGYGVVSHAGMAMVRELADRSGLSAQVTAALADTYRGPWVYAPGEVFADLAAAVADGADCIDAVGQLCGDREHVLGAKASTTTMWRLIDERIDASHLPRVRAARAAARAAAWAAGAAPAPGGWLHIDIDATLVLDHSDNKEKAGATWKKTYGHHPLLAFVDRPEIAGGEALAGLLRPGGAGSNTAADHVSVLAQALAGLPARWRPDPDHRDDPDKPAVLVRCDTAGATHDFADACRAAGVGFSFGYPVDWRVQDAVDTLNIGQCWYPTIDTDGGIREGAWVAEATNLVNLSSWPGGDPADPAQGKAPSGCAVAVHRRRRDAGHRVHHRHTARCGRRARWQVWNYATANTPASKTASANSKPPACATCRVRHSTPTPPGWKSSWPQPIWSPGASSSDSPATPA</sequence>
<dbReference type="EMBL" id="BLKZ01000001">
    <property type="protein sequence ID" value="GFG91604.1"/>
    <property type="molecule type" value="Genomic_DNA"/>
</dbReference>
<accession>A0A7I9YSC0</accession>
<feature type="domain" description="Transposase DDE" evidence="2">
    <location>
        <begin position="23"/>
        <end position="312"/>
    </location>
</feature>
<evidence type="ECO:0000313" key="3">
    <source>
        <dbReference type="EMBL" id="GFG91604.1"/>
    </source>
</evidence>
<evidence type="ECO:0000259" key="2">
    <source>
        <dbReference type="Pfam" id="PF13701"/>
    </source>
</evidence>
<dbReference type="NCBIfam" id="NF033539">
    <property type="entry name" value="transpos_IS1380"/>
    <property type="match status" value="1"/>
</dbReference>
<dbReference type="AlphaFoldDB" id="A0A7I9YSC0"/>
<reference evidence="3 4" key="1">
    <citation type="journal article" date="2019" name="Emerg. Microbes Infect.">
        <title>Comprehensive subspecies identification of 175 nontuberculous mycobacteria species based on 7547 genomic profiles.</title>
        <authorList>
            <person name="Matsumoto Y."/>
            <person name="Kinjo T."/>
            <person name="Motooka D."/>
            <person name="Nabeya D."/>
            <person name="Jung N."/>
            <person name="Uechi K."/>
            <person name="Horii T."/>
            <person name="Iida T."/>
            <person name="Fujita J."/>
            <person name="Nakamura S."/>
        </authorList>
    </citation>
    <scope>NUCLEOTIDE SEQUENCE [LARGE SCALE GENOMIC DNA]</scope>
    <source>
        <strain evidence="3 4">JCM 30725</strain>
    </source>
</reference>
<feature type="region of interest" description="Disordered" evidence="1">
    <location>
        <begin position="379"/>
        <end position="432"/>
    </location>
</feature>
<name>A0A7I9YSC0_MYCBU</name>
<feature type="compositionally biased region" description="Polar residues" evidence="1">
    <location>
        <begin position="421"/>
        <end position="432"/>
    </location>
</feature>
<comment type="caution">
    <text evidence="3">The sequence shown here is derived from an EMBL/GenBank/DDBJ whole genome shotgun (WGS) entry which is preliminary data.</text>
</comment>
<dbReference type="InterPro" id="IPR047960">
    <property type="entry name" value="Transpos_IS1380"/>
</dbReference>